<dbReference type="RefSeq" id="WP_048426535.1">
    <property type="nucleotide sequence ID" value="NZ_JTHF01000044.1"/>
</dbReference>
<keyword evidence="2" id="KW-1185">Reference proteome</keyword>
<dbReference type="Proteomes" id="UP000036471">
    <property type="component" value="Unassembled WGS sequence"/>
</dbReference>
<proteinExistence type="predicted"/>
<evidence type="ECO:0000313" key="2">
    <source>
        <dbReference type="Proteomes" id="UP000036471"/>
    </source>
</evidence>
<dbReference type="EMBL" id="JTHG01000046">
    <property type="protein sequence ID" value="KMO25689.1"/>
    <property type="molecule type" value="Genomic_DNA"/>
</dbReference>
<name>A0ABR5HHD9_9HYPH</name>
<protein>
    <submittedName>
        <fullName evidence="1">Uncharacterized protein</fullName>
    </submittedName>
</protein>
<gene>
    <name evidence="1" type="ORF">QR79_06445</name>
</gene>
<sequence>MSRPAPHPDTLRATFDAIAEMTACASTYAAVASDFAAIGDARGLAYALRSASAAILGAADLVEAVRPSAKPKIGEAA</sequence>
<accession>A0ABR5HHD9</accession>
<comment type="caution">
    <text evidence="1">The sequence shown here is derived from an EMBL/GenBank/DDBJ whole genome shotgun (WGS) entry which is preliminary data.</text>
</comment>
<reference evidence="1 2" key="1">
    <citation type="submission" date="2014-11" db="EMBL/GenBank/DDBJ databases">
        <title>Comparative genomics of Methylobacterium species.</title>
        <authorList>
            <person name="Chaudhry V."/>
            <person name="Patil P.B."/>
        </authorList>
    </citation>
    <scope>NUCLEOTIDE SEQUENCE [LARGE SCALE GENOMIC DNA]</scope>
    <source>
        <strain evidence="1 2">SE3.6</strain>
    </source>
</reference>
<evidence type="ECO:0000313" key="1">
    <source>
        <dbReference type="EMBL" id="KMO25689.1"/>
    </source>
</evidence>
<organism evidence="1 2">
    <name type="scientific">Methylobacterium indicum</name>
    <dbReference type="NCBI Taxonomy" id="1775910"/>
    <lineage>
        <taxon>Bacteria</taxon>
        <taxon>Pseudomonadati</taxon>
        <taxon>Pseudomonadota</taxon>
        <taxon>Alphaproteobacteria</taxon>
        <taxon>Hyphomicrobiales</taxon>
        <taxon>Methylobacteriaceae</taxon>
        <taxon>Methylobacterium</taxon>
    </lineage>
</organism>